<dbReference type="RefSeq" id="WP_075635665.1">
    <property type="nucleotide sequence ID" value="NZ_MKIO01000033.1"/>
</dbReference>
<protein>
    <submittedName>
        <fullName evidence="1">Nucleoside kinase</fullName>
    </submittedName>
</protein>
<accession>A0A1Q9AGZ2</accession>
<evidence type="ECO:0000313" key="2">
    <source>
        <dbReference type="Proteomes" id="UP000186143"/>
    </source>
</evidence>
<sequence length="173" mass="18892">MGIRNYLIDGVSCSGKTTVATALARRGHHVIHGDRVLARRGDPKTGAPLDKAQERDDPAWRHAHHIWPLDRVAALCTDPAHPVTFFCGGARNSHQFLALFDRIFVLALDRQTLIDRLATRPADEFGATPAERALILRLHETGEDLPAGATLVDATLPLAQVVDAILQGCRLET</sequence>
<keyword evidence="1" id="KW-0418">Kinase</keyword>
<evidence type="ECO:0000313" key="1">
    <source>
        <dbReference type="EMBL" id="OLP54478.1"/>
    </source>
</evidence>
<dbReference type="OrthoDB" id="7347703at2"/>
<dbReference type="EMBL" id="MKIO01000033">
    <property type="protein sequence ID" value="OLP54478.1"/>
    <property type="molecule type" value="Genomic_DNA"/>
</dbReference>
<dbReference type="STRING" id="1672749.BJF92_03460"/>
<gene>
    <name evidence="1" type="ORF">BJF92_03460</name>
</gene>
<proteinExistence type="predicted"/>
<dbReference type="InterPro" id="IPR027417">
    <property type="entry name" value="P-loop_NTPase"/>
</dbReference>
<organism evidence="1 2">
    <name type="scientific">Xaviernesmea rhizosphaerae</name>
    <dbReference type="NCBI Taxonomy" id="1672749"/>
    <lineage>
        <taxon>Bacteria</taxon>
        <taxon>Pseudomonadati</taxon>
        <taxon>Pseudomonadota</taxon>
        <taxon>Alphaproteobacteria</taxon>
        <taxon>Hyphomicrobiales</taxon>
        <taxon>Rhizobiaceae</taxon>
        <taxon>Rhizobium/Agrobacterium group</taxon>
        <taxon>Xaviernesmea</taxon>
    </lineage>
</organism>
<dbReference type="Gene3D" id="3.40.50.300">
    <property type="entry name" value="P-loop containing nucleotide triphosphate hydrolases"/>
    <property type="match status" value="1"/>
</dbReference>
<name>A0A1Q9AGZ2_9HYPH</name>
<reference evidence="1 2" key="1">
    <citation type="submission" date="2016-09" db="EMBL/GenBank/DDBJ databases">
        <title>Rhizobium sp. nov., a novel species isolated from the rice rhizosphere.</title>
        <authorList>
            <person name="Zhao J."/>
            <person name="Zhang X."/>
        </authorList>
    </citation>
    <scope>NUCLEOTIDE SEQUENCE [LARGE SCALE GENOMIC DNA]</scope>
    <source>
        <strain evidence="1 2">MH17</strain>
    </source>
</reference>
<comment type="caution">
    <text evidence="1">The sequence shown here is derived from an EMBL/GenBank/DDBJ whole genome shotgun (WGS) entry which is preliminary data.</text>
</comment>
<dbReference type="SUPFAM" id="SSF52540">
    <property type="entry name" value="P-loop containing nucleoside triphosphate hydrolases"/>
    <property type="match status" value="1"/>
</dbReference>
<dbReference type="GO" id="GO:0016301">
    <property type="term" value="F:kinase activity"/>
    <property type="evidence" value="ECO:0007669"/>
    <property type="project" value="UniProtKB-KW"/>
</dbReference>
<dbReference type="AlphaFoldDB" id="A0A1Q9AGZ2"/>
<keyword evidence="1" id="KW-0808">Transferase</keyword>
<dbReference type="Proteomes" id="UP000186143">
    <property type="component" value="Unassembled WGS sequence"/>
</dbReference>